<dbReference type="Proteomes" id="UP000284772">
    <property type="component" value="Unassembled WGS sequence"/>
</dbReference>
<evidence type="ECO:0000313" key="2">
    <source>
        <dbReference type="EMBL" id="RGT45996.1"/>
    </source>
</evidence>
<protein>
    <submittedName>
        <fullName evidence="2">Nucleotidyltransferase domain-containing protein</fullName>
    </submittedName>
</protein>
<organism evidence="2 3">
    <name type="scientific">Bacteroides intestinalis</name>
    <dbReference type="NCBI Taxonomy" id="329854"/>
    <lineage>
        <taxon>Bacteria</taxon>
        <taxon>Pseudomonadati</taxon>
        <taxon>Bacteroidota</taxon>
        <taxon>Bacteroidia</taxon>
        <taxon>Bacteroidales</taxon>
        <taxon>Bacteroidaceae</taxon>
        <taxon>Bacteroides</taxon>
    </lineage>
</organism>
<dbReference type="InterPro" id="IPR002934">
    <property type="entry name" value="Polymerase_NTP_transf_dom"/>
</dbReference>
<reference evidence="2 3" key="1">
    <citation type="submission" date="2018-08" db="EMBL/GenBank/DDBJ databases">
        <title>A genome reference for cultivated species of the human gut microbiota.</title>
        <authorList>
            <person name="Zou Y."/>
            <person name="Xue W."/>
            <person name="Luo G."/>
        </authorList>
    </citation>
    <scope>NUCLEOTIDE SEQUENCE [LARGE SCALE GENOMIC DNA]</scope>
    <source>
        <strain evidence="2 3">AF19-10AC</strain>
    </source>
</reference>
<comment type="caution">
    <text evidence="2">The sequence shown here is derived from an EMBL/GenBank/DDBJ whole genome shotgun (WGS) entry which is preliminary data.</text>
</comment>
<dbReference type="EMBL" id="QRWT01000036">
    <property type="protein sequence ID" value="RGT45996.1"/>
    <property type="molecule type" value="Genomic_DNA"/>
</dbReference>
<sequence length="103" mass="11609">MKRPDILHHIAEAMRNIAPTAQTIVYGSEARGDARPDSDIDLLILLDDQEELTPERELELRRPLSELEAQTGVAINALVVLRRVWEQLISPFTINVTREGIAL</sequence>
<evidence type="ECO:0000313" key="3">
    <source>
        <dbReference type="Proteomes" id="UP000284772"/>
    </source>
</evidence>
<dbReference type="SUPFAM" id="SSF81301">
    <property type="entry name" value="Nucleotidyltransferase"/>
    <property type="match status" value="1"/>
</dbReference>
<evidence type="ECO:0000259" key="1">
    <source>
        <dbReference type="Pfam" id="PF01909"/>
    </source>
</evidence>
<dbReference type="InterPro" id="IPR043519">
    <property type="entry name" value="NT_sf"/>
</dbReference>
<gene>
    <name evidence="2" type="ORF">DWX27_20955</name>
</gene>
<feature type="domain" description="Polymerase nucleotidyl transferase" evidence="1">
    <location>
        <begin position="10"/>
        <end position="84"/>
    </location>
</feature>
<dbReference type="RefSeq" id="WP_115502197.1">
    <property type="nucleotide sequence ID" value="NZ_BAABZC010000001.1"/>
</dbReference>
<dbReference type="GO" id="GO:0016779">
    <property type="term" value="F:nucleotidyltransferase activity"/>
    <property type="evidence" value="ECO:0007669"/>
    <property type="project" value="InterPro"/>
</dbReference>
<dbReference type="Pfam" id="PF01909">
    <property type="entry name" value="NTP_transf_2"/>
    <property type="match status" value="1"/>
</dbReference>
<proteinExistence type="predicted"/>
<dbReference type="PANTHER" id="PTHR33933">
    <property type="entry name" value="NUCLEOTIDYLTRANSFERASE"/>
    <property type="match status" value="1"/>
</dbReference>
<dbReference type="Gene3D" id="3.30.460.10">
    <property type="entry name" value="Beta Polymerase, domain 2"/>
    <property type="match status" value="1"/>
</dbReference>
<name>A0A412NX75_9BACE</name>
<accession>A0A412NX75</accession>
<dbReference type="InterPro" id="IPR052548">
    <property type="entry name" value="Type_VII_TA_antitoxin"/>
</dbReference>
<dbReference type="PANTHER" id="PTHR33933:SF1">
    <property type="entry name" value="PROTEIN ADENYLYLTRANSFERASE MNTA-RELATED"/>
    <property type="match status" value="1"/>
</dbReference>
<dbReference type="AlphaFoldDB" id="A0A412NX75"/>